<proteinExistence type="predicted"/>
<evidence type="ECO:0000313" key="4">
    <source>
        <dbReference type="Proteomes" id="UP000199161"/>
    </source>
</evidence>
<keyword evidence="3" id="KW-0407">Ion channel</keyword>
<keyword evidence="3" id="KW-0406">Ion transport</keyword>
<keyword evidence="4" id="KW-1185">Reference proteome</keyword>
<dbReference type="Gene3D" id="3.40.50.720">
    <property type="entry name" value="NAD(P)-binding Rossmann-like Domain"/>
    <property type="match status" value="1"/>
</dbReference>
<keyword evidence="1" id="KW-0812">Transmembrane</keyword>
<dbReference type="GO" id="GO:0034220">
    <property type="term" value="P:monoatomic ion transmembrane transport"/>
    <property type="evidence" value="ECO:0007669"/>
    <property type="project" value="UniProtKB-KW"/>
</dbReference>
<keyword evidence="3" id="KW-0813">Transport</keyword>
<dbReference type="GO" id="GO:0006813">
    <property type="term" value="P:potassium ion transport"/>
    <property type="evidence" value="ECO:0007669"/>
    <property type="project" value="InterPro"/>
</dbReference>
<gene>
    <name evidence="3" type="ORF">SAMN05444422_1012</name>
</gene>
<feature type="domain" description="RCK N-terminal" evidence="2">
    <location>
        <begin position="115"/>
        <end position="231"/>
    </location>
</feature>
<dbReference type="InterPro" id="IPR003148">
    <property type="entry name" value="RCK_N"/>
</dbReference>
<dbReference type="InterPro" id="IPR050721">
    <property type="entry name" value="Trk_Ktr_HKT_K-transport"/>
</dbReference>
<evidence type="ECO:0000256" key="1">
    <source>
        <dbReference type="SAM" id="Phobius"/>
    </source>
</evidence>
<organism evidence="3 4">
    <name type="scientific">Natronobacterium haloterrestre</name>
    <name type="common">Halobiforma haloterrestris</name>
    <dbReference type="NCBI Taxonomy" id="148448"/>
    <lineage>
        <taxon>Archaea</taxon>
        <taxon>Methanobacteriati</taxon>
        <taxon>Methanobacteriota</taxon>
        <taxon>Stenosarchaea group</taxon>
        <taxon>Halobacteria</taxon>
        <taxon>Halobacteriales</taxon>
        <taxon>Natrialbaceae</taxon>
        <taxon>Natronobacterium</taxon>
    </lineage>
</organism>
<accession>A0A1I1CYM1</accession>
<name>A0A1I1CYM1_NATHA</name>
<dbReference type="PANTHER" id="PTHR43833">
    <property type="entry name" value="POTASSIUM CHANNEL PROTEIN 2-RELATED-RELATED"/>
    <property type="match status" value="1"/>
</dbReference>
<protein>
    <submittedName>
        <fullName evidence="3">Voltage-gated potassium channel</fullName>
    </submittedName>
</protein>
<feature type="transmembrane region" description="Helical" evidence="1">
    <location>
        <begin position="18"/>
        <end position="41"/>
    </location>
</feature>
<dbReference type="OrthoDB" id="43518at2157"/>
<dbReference type="PROSITE" id="PS51201">
    <property type="entry name" value="RCK_N"/>
    <property type="match status" value="1"/>
</dbReference>
<reference evidence="4" key="1">
    <citation type="submission" date="2016-10" db="EMBL/GenBank/DDBJ databases">
        <authorList>
            <person name="Varghese N."/>
            <person name="Submissions S."/>
        </authorList>
    </citation>
    <scope>NUCLEOTIDE SEQUENCE [LARGE SCALE GENOMIC DNA]</scope>
    <source>
        <strain evidence="4">DSM 13078</strain>
    </source>
</reference>
<dbReference type="EMBL" id="FOKW01000001">
    <property type="protein sequence ID" value="SFB67146.1"/>
    <property type="molecule type" value="Genomic_DNA"/>
</dbReference>
<evidence type="ECO:0000259" key="2">
    <source>
        <dbReference type="PROSITE" id="PS51201"/>
    </source>
</evidence>
<sequence length="244" mass="26517">MATPLSSRPILGRAVRPILALVTVTAIGIIGHVLLAGVGLMEATFWLVDLTSIELHFQDHDGPERATKAFAVAVRIGILLSSLWIGETVLSAAFGGQITEELKQMQTERRIDDLSDHVIICGYGIFGRTLAAQLRENGHDVLVIELDRAEFDRIGEETLAIRGDARREDVLERANVERASAIIGAIDDSNANIQIAIMASQLSPNTRVIVRVGDEMYESVARRAGADEVVIPEVLSGDTVSEWL</sequence>
<dbReference type="Pfam" id="PF02254">
    <property type="entry name" value="TrkA_N"/>
    <property type="match status" value="1"/>
</dbReference>
<keyword evidence="1" id="KW-0472">Membrane</keyword>
<dbReference type="AlphaFoldDB" id="A0A1I1CYM1"/>
<dbReference type="RefSeq" id="WP_089784272.1">
    <property type="nucleotide sequence ID" value="NZ_FOKW01000001.1"/>
</dbReference>
<dbReference type="InterPro" id="IPR036291">
    <property type="entry name" value="NAD(P)-bd_dom_sf"/>
</dbReference>
<dbReference type="Proteomes" id="UP000199161">
    <property type="component" value="Unassembled WGS sequence"/>
</dbReference>
<keyword evidence="1" id="KW-1133">Transmembrane helix</keyword>
<dbReference type="SUPFAM" id="SSF51735">
    <property type="entry name" value="NAD(P)-binding Rossmann-fold domains"/>
    <property type="match status" value="1"/>
</dbReference>
<evidence type="ECO:0000313" key="3">
    <source>
        <dbReference type="EMBL" id="SFB67146.1"/>
    </source>
</evidence>